<evidence type="ECO:0000256" key="7">
    <source>
        <dbReference type="ARBA" id="ARBA00023136"/>
    </source>
</evidence>
<keyword evidence="6 12" id="KW-0654">Proteoglycan</keyword>
<comment type="caution">
    <text evidence="14">The sequence shown here is derived from an EMBL/GenBank/DDBJ whole genome shotgun (WGS) entry which is preliminary data.</text>
</comment>
<dbReference type="PANTHER" id="PTHR10822:SF12">
    <property type="entry name" value="GLYPICAN-5"/>
    <property type="match status" value="1"/>
</dbReference>
<evidence type="ECO:0000256" key="9">
    <source>
        <dbReference type="ARBA" id="ARBA00023207"/>
    </source>
</evidence>
<dbReference type="EMBL" id="JBHFQA010000014">
    <property type="protein sequence ID" value="KAL2087994.1"/>
    <property type="molecule type" value="Genomic_DNA"/>
</dbReference>
<comment type="similarity">
    <text evidence="2 11">Belongs to the glypican family.</text>
</comment>
<evidence type="ECO:0000313" key="14">
    <source>
        <dbReference type="EMBL" id="KAL2087994.1"/>
    </source>
</evidence>
<name>A0ABD1JLH1_9TELE</name>
<evidence type="ECO:0000256" key="1">
    <source>
        <dbReference type="ARBA" id="ARBA00004609"/>
    </source>
</evidence>
<evidence type="ECO:0000256" key="2">
    <source>
        <dbReference type="ARBA" id="ARBA00010260"/>
    </source>
</evidence>
<accession>A0ABD1JLH1</accession>
<comment type="function">
    <text evidence="12">Cell surface proteoglycan.</text>
</comment>
<keyword evidence="10 12" id="KW-0449">Lipoprotein</keyword>
<dbReference type="GO" id="GO:0005886">
    <property type="term" value="C:plasma membrane"/>
    <property type="evidence" value="ECO:0007669"/>
    <property type="project" value="UniProtKB-SubCell"/>
</dbReference>
<dbReference type="AlphaFoldDB" id="A0ABD1JLH1"/>
<keyword evidence="9 12" id="KW-0357">Heparan sulfate</keyword>
<evidence type="ECO:0000256" key="13">
    <source>
        <dbReference type="SAM" id="SignalP"/>
    </source>
</evidence>
<dbReference type="GO" id="GO:0098552">
    <property type="term" value="C:side of membrane"/>
    <property type="evidence" value="ECO:0007669"/>
    <property type="project" value="UniProtKB-KW"/>
</dbReference>
<organism evidence="14 15">
    <name type="scientific">Coilia grayii</name>
    <name type="common">Gray's grenadier anchovy</name>
    <dbReference type="NCBI Taxonomy" id="363190"/>
    <lineage>
        <taxon>Eukaryota</taxon>
        <taxon>Metazoa</taxon>
        <taxon>Chordata</taxon>
        <taxon>Craniata</taxon>
        <taxon>Vertebrata</taxon>
        <taxon>Euteleostomi</taxon>
        <taxon>Actinopterygii</taxon>
        <taxon>Neopterygii</taxon>
        <taxon>Teleostei</taxon>
        <taxon>Clupei</taxon>
        <taxon>Clupeiformes</taxon>
        <taxon>Clupeoidei</taxon>
        <taxon>Engraulidae</taxon>
        <taxon>Coilinae</taxon>
        <taxon>Coilia</taxon>
    </lineage>
</organism>
<evidence type="ECO:0000313" key="15">
    <source>
        <dbReference type="Proteomes" id="UP001591681"/>
    </source>
</evidence>
<evidence type="ECO:0000256" key="5">
    <source>
        <dbReference type="ARBA" id="ARBA00022729"/>
    </source>
</evidence>
<evidence type="ECO:0000256" key="6">
    <source>
        <dbReference type="ARBA" id="ARBA00022974"/>
    </source>
</evidence>
<comment type="subcellular location">
    <subcellularLocation>
        <location evidence="1 12">Cell membrane</location>
        <topology evidence="1 12">Lipid-anchor</topology>
        <topology evidence="1 12">GPI-anchor</topology>
    </subcellularLocation>
</comment>
<evidence type="ECO:0000256" key="11">
    <source>
        <dbReference type="RuleBase" id="RU003518"/>
    </source>
</evidence>
<dbReference type="InterPro" id="IPR001863">
    <property type="entry name" value="Glypican"/>
</dbReference>
<keyword evidence="7 12" id="KW-0472">Membrane</keyword>
<keyword evidence="5 13" id="KW-0732">Signal</keyword>
<evidence type="ECO:0000256" key="10">
    <source>
        <dbReference type="ARBA" id="ARBA00023288"/>
    </source>
</evidence>
<feature type="chain" id="PRO_5044806645" evidence="13">
    <location>
        <begin position="21"/>
        <end position="126"/>
    </location>
</feature>
<evidence type="ECO:0000256" key="3">
    <source>
        <dbReference type="ARBA" id="ARBA00022475"/>
    </source>
</evidence>
<evidence type="ECO:0000256" key="8">
    <source>
        <dbReference type="ARBA" id="ARBA00023180"/>
    </source>
</evidence>
<reference evidence="14 15" key="1">
    <citation type="submission" date="2024-09" db="EMBL/GenBank/DDBJ databases">
        <title>A chromosome-level genome assembly of Gray's grenadier anchovy, Coilia grayii.</title>
        <authorList>
            <person name="Fu Z."/>
        </authorList>
    </citation>
    <scope>NUCLEOTIDE SEQUENCE [LARGE SCALE GENOMIC DNA]</scope>
    <source>
        <strain evidence="14">G4</strain>
        <tissue evidence="14">Muscle</tissue>
    </source>
</reference>
<evidence type="ECO:0000256" key="12">
    <source>
        <dbReference type="RuleBase" id="RU003519"/>
    </source>
</evidence>
<dbReference type="Proteomes" id="UP001591681">
    <property type="component" value="Unassembled WGS sequence"/>
</dbReference>
<dbReference type="PANTHER" id="PTHR10822">
    <property type="entry name" value="GLYPICAN"/>
    <property type="match status" value="1"/>
</dbReference>
<sequence>MGPHSLQFCIMFATLTYVSMENQPNCDEVRKVFQQRLIGPLKSVPDKPRTGNDLQVCTSRNLTCCTKKMEERYQVASRRDIQNLLQLSSGSLKYLISRNVAVFQGECPFLTPVGVYSMFFSRVSRV</sequence>
<protein>
    <submittedName>
        <fullName evidence="14">Uncharacterized protein</fullName>
    </submittedName>
</protein>
<feature type="signal peptide" evidence="13">
    <location>
        <begin position="1"/>
        <end position="20"/>
    </location>
</feature>
<keyword evidence="15" id="KW-1185">Reference proteome</keyword>
<keyword evidence="3" id="KW-1003">Cell membrane</keyword>
<keyword evidence="4 12" id="KW-0336">GPI-anchor</keyword>
<gene>
    <name evidence="14" type="ORF">ACEWY4_016822</name>
</gene>
<keyword evidence="8" id="KW-0325">Glycoprotein</keyword>
<dbReference type="Pfam" id="PF01153">
    <property type="entry name" value="Glypican"/>
    <property type="match status" value="1"/>
</dbReference>
<evidence type="ECO:0000256" key="4">
    <source>
        <dbReference type="ARBA" id="ARBA00022622"/>
    </source>
</evidence>
<proteinExistence type="inferred from homology"/>